<keyword evidence="2" id="KW-1133">Transmembrane helix</keyword>
<reference evidence="3" key="1">
    <citation type="journal article" date="2014" name="PLoS ONE">
        <title>Transcriptome-Based Identification of ABC Transporters in the Western Tarnished Plant Bug Lygus hesperus.</title>
        <authorList>
            <person name="Hull J.J."/>
            <person name="Chaney K."/>
            <person name="Geib S.M."/>
            <person name="Fabrick J.A."/>
            <person name="Brent C.S."/>
            <person name="Walsh D."/>
            <person name="Lavine L.C."/>
        </authorList>
    </citation>
    <scope>NUCLEOTIDE SEQUENCE</scope>
</reference>
<dbReference type="EMBL" id="GBHO01033403">
    <property type="protein sequence ID" value="JAG10201.1"/>
    <property type="molecule type" value="Transcribed_RNA"/>
</dbReference>
<keyword evidence="2" id="KW-0812">Transmembrane</keyword>
<proteinExistence type="predicted"/>
<feature type="region of interest" description="Disordered" evidence="1">
    <location>
        <begin position="1"/>
        <end position="25"/>
    </location>
</feature>
<keyword evidence="2" id="KW-0472">Membrane</keyword>
<reference evidence="3" key="2">
    <citation type="submission" date="2014-07" db="EMBL/GenBank/DDBJ databases">
        <authorList>
            <person name="Hull J."/>
        </authorList>
    </citation>
    <scope>NUCLEOTIDE SEQUENCE</scope>
</reference>
<accession>A0A0A9WS05</accession>
<sequence length="181" mass="20389">MTNSFISRISLRRPKQTTAPAAEQTSAPAIDDTLFDSWGHQDILANFYETTLSYHALTGLRRSRLQKSIQKYLPIQVKIPGNTTYLAGKPIEEDRKYERDVGTNVFKPIYIFAPSSAAINQPQKIAYIVIITTFFMAMTLALAVAQVVAPIVTSPQTSGEVYYSNYNFYIYLLIFLTFIGN</sequence>
<evidence type="ECO:0000256" key="2">
    <source>
        <dbReference type="SAM" id="Phobius"/>
    </source>
</evidence>
<feature type="transmembrane region" description="Helical" evidence="2">
    <location>
        <begin position="161"/>
        <end position="179"/>
    </location>
</feature>
<dbReference type="AlphaFoldDB" id="A0A0A9WS05"/>
<name>A0A0A9WS05_LYGHE</name>
<evidence type="ECO:0000313" key="3">
    <source>
        <dbReference type="EMBL" id="JAG10201.1"/>
    </source>
</evidence>
<organism evidence="3">
    <name type="scientific">Lygus hesperus</name>
    <name type="common">Western plant bug</name>
    <dbReference type="NCBI Taxonomy" id="30085"/>
    <lineage>
        <taxon>Eukaryota</taxon>
        <taxon>Metazoa</taxon>
        <taxon>Ecdysozoa</taxon>
        <taxon>Arthropoda</taxon>
        <taxon>Hexapoda</taxon>
        <taxon>Insecta</taxon>
        <taxon>Pterygota</taxon>
        <taxon>Neoptera</taxon>
        <taxon>Paraneoptera</taxon>
        <taxon>Hemiptera</taxon>
        <taxon>Heteroptera</taxon>
        <taxon>Panheteroptera</taxon>
        <taxon>Cimicomorpha</taxon>
        <taxon>Miridae</taxon>
        <taxon>Mirini</taxon>
        <taxon>Lygus</taxon>
    </lineage>
</organism>
<protein>
    <submittedName>
        <fullName evidence="3">Uncharacterized protein</fullName>
    </submittedName>
</protein>
<feature type="transmembrane region" description="Helical" evidence="2">
    <location>
        <begin position="125"/>
        <end position="149"/>
    </location>
</feature>
<evidence type="ECO:0000256" key="1">
    <source>
        <dbReference type="SAM" id="MobiDB-lite"/>
    </source>
</evidence>
<feature type="compositionally biased region" description="Polar residues" evidence="1">
    <location>
        <begin position="16"/>
        <end position="25"/>
    </location>
</feature>
<gene>
    <name evidence="3" type="ORF">CM83_99764</name>
</gene>